<organism evidence="2 3">
    <name type="scientific">Amycolatopsis thermophila</name>
    <dbReference type="NCBI Taxonomy" id="206084"/>
    <lineage>
        <taxon>Bacteria</taxon>
        <taxon>Bacillati</taxon>
        <taxon>Actinomycetota</taxon>
        <taxon>Actinomycetes</taxon>
        <taxon>Pseudonocardiales</taxon>
        <taxon>Pseudonocardiaceae</taxon>
        <taxon>Amycolatopsis</taxon>
    </lineage>
</organism>
<dbReference type="RefSeq" id="WP_306999630.1">
    <property type="nucleotide sequence ID" value="NZ_JAUSUT010000001.1"/>
</dbReference>
<gene>
    <name evidence="2" type="ORF">FB470_006470</name>
</gene>
<reference evidence="2 3" key="1">
    <citation type="submission" date="2023-07" db="EMBL/GenBank/DDBJ databases">
        <title>Sequencing the genomes of 1000 actinobacteria strains.</title>
        <authorList>
            <person name="Klenk H.-P."/>
        </authorList>
    </citation>
    <scope>NUCLEOTIDE SEQUENCE [LARGE SCALE GENOMIC DNA]</scope>
    <source>
        <strain evidence="2 3">DSM 45805</strain>
    </source>
</reference>
<protein>
    <submittedName>
        <fullName evidence="2">Phenylacetate-coenzyme A ligase PaaK-like adenylate-forming protein</fullName>
    </submittedName>
</protein>
<dbReference type="InterPro" id="IPR042099">
    <property type="entry name" value="ANL_N_sf"/>
</dbReference>
<dbReference type="Proteomes" id="UP001229651">
    <property type="component" value="Unassembled WGS sequence"/>
</dbReference>
<evidence type="ECO:0000313" key="3">
    <source>
        <dbReference type="Proteomes" id="UP001229651"/>
    </source>
</evidence>
<sequence>MSWSPYSANHWSAIESARPGEARAVQDARLREQMAYLVERSAFYRAKFAEAGVDPAKVRTVEDLAGLPFTEKQELRDSLAASPPLGSHVAAAPGEIVQMQASSAPGQPVLRRADRE</sequence>
<evidence type="ECO:0000313" key="2">
    <source>
        <dbReference type="EMBL" id="MDQ0382476.1"/>
    </source>
</evidence>
<feature type="region of interest" description="Disordered" evidence="1">
    <location>
        <begin position="82"/>
        <end position="116"/>
    </location>
</feature>
<evidence type="ECO:0000256" key="1">
    <source>
        <dbReference type="SAM" id="MobiDB-lite"/>
    </source>
</evidence>
<keyword evidence="3" id="KW-1185">Reference proteome</keyword>
<name>A0ABU0F5R3_9PSEU</name>
<accession>A0ABU0F5R3</accession>
<dbReference type="PANTHER" id="PTHR43845">
    <property type="entry name" value="BLR5969 PROTEIN"/>
    <property type="match status" value="1"/>
</dbReference>
<proteinExistence type="predicted"/>
<dbReference type="EMBL" id="JAUSUT010000001">
    <property type="protein sequence ID" value="MDQ0382476.1"/>
    <property type="molecule type" value="Genomic_DNA"/>
</dbReference>
<comment type="caution">
    <text evidence="2">The sequence shown here is derived from an EMBL/GenBank/DDBJ whole genome shotgun (WGS) entry which is preliminary data.</text>
</comment>
<dbReference type="PANTHER" id="PTHR43845:SF1">
    <property type="entry name" value="BLR5969 PROTEIN"/>
    <property type="match status" value="1"/>
</dbReference>
<dbReference type="Gene3D" id="3.40.50.12780">
    <property type="entry name" value="N-terminal domain of ligase-like"/>
    <property type="match status" value="1"/>
</dbReference>